<sequence length="42" mass="4858">MKGTIMQFPLLFIIFRCIARISIISSQITKLVRAPLPLHRFS</sequence>
<reference evidence="1" key="1">
    <citation type="submission" date="2014-11" db="EMBL/GenBank/DDBJ databases">
        <authorList>
            <person name="Amaro Gonzalez C."/>
        </authorList>
    </citation>
    <scope>NUCLEOTIDE SEQUENCE</scope>
</reference>
<proteinExistence type="predicted"/>
<evidence type="ECO:0000313" key="1">
    <source>
        <dbReference type="EMBL" id="JAH10431.1"/>
    </source>
</evidence>
<name>A0A0E9Q0M7_ANGAN</name>
<accession>A0A0E9Q0M7</accession>
<protein>
    <submittedName>
        <fullName evidence="1">Uncharacterized protein</fullName>
    </submittedName>
</protein>
<dbReference type="AlphaFoldDB" id="A0A0E9Q0M7"/>
<organism evidence="1">
    <name type="scientific">Anguilla anguilla</name>
    <name type="common">European freshwater eel</name>
    <name type="synonym">Muraena anguilla</name>
    <dbReference type="NCBI Taxonomy" id="7936"/>
    <lineage>
        <taxon>Eukaryota</taxon>
        <taxon>Metazoa</taxon>
        <taxon>Chordata</taxon>
        <taxon>Craniata</taxon>
        <taxon>Vertebrata</taxon>
        <taxon>Euteleostomi</taxon>
        <taxon>Actinopterygii</taxon>
        <taxon>Neopterygii</taxon>
        <taxon>Teleostei</taxon>
        <taxon>Anguilliformes</taxon>
        <taxon>Anguillidae</taxon>
        <taxon>Anguilla</taxon>
    </lineage>
</organism>
<dbReference type="EMBL" id="GBXM01098146">
    <property type="protein sequence ID" value="JAH10431.1"/>
    <property type="molecule type" value="Transcribed_RNA"/>
</dbReference>
<reference evidence="1" key="2">
    <citation type="journal article" date="2015" name="Fish Shellfish Immunol.">
        <title>Early steps in the European eel (Anguilla anguilla)-Vibrio vulnificus interaction in the gills: Role of the RtxA13 toxin.</title>
        <authorList>
            <person name="Callol A."/>
            <person name="Pajuelo D."/>
            <person name="Ebbesson L."/>
            <person name="Teles M."/>
            <person name="MacKenzie S."/>
            <person name="Amaro C."/>
        </authorList>
    </citation>
    <scope>NUCLEOTIDE SEQUENCE</scope>
</reference>